<sequence length="113" mass="12756">MATHVEARLLQAFKAFVVTPWGRGRRSFRPPLQNLLHCSTYLQPQQSAVSSHAARHRIAHLDRWQGVRRHNLRCVLLRRRLHVQLELAPRGLGLAHPGAPFSAAGSNHASCIY</sequence>
<protein>
    <submittedName>
        <fullName evidence="1">Uncharacterized protein</fullName>
    </submittedName>
</protein>
<dbReference type="Proteomes" id="UP000688947">
    <property type="component" value="Unassembled WGS sequence"/>
</dbReference>
<name>A0A8T1TWH2_9STRA</name>
<evidence type="ECO:0000313" key="1">
    <source>
        <dbReference type="EMBL" id="KAG6948241.1"/>
    </source>
</evidence>
<dbReference type="AlphaFoldDB" id="A0A8T1TWH2"/>
<evidence type="ECO:0000313" key="2">
    <source>
        <dbReference type="Proteomes" id="UP000688947"/>
    </source>
</evidence>
<comment type="caution">
    <text evidence="1">The sequence shown here is derived from an EMBL/GenBank/DDBJ whole genome shotgun (WGS) entry which is preliminary data.</text>
</comment>
<reference evidence="1" key="1">
    <citation type="submission" date="2021-01" db="EMBL/GenBank/DDBJ databases">
        <title>Phytophthora aleatoria, a newly-described species from Pinus radiata is distinct from Phytophthora cactorum isolates based on comparative genomics.</title>
        <authorList>
            <person name="Mcdougal R."/>
            <person name="Panda P."/>
            <person name="Williams N."/>
            <person name="Studholme D.J."/>
        </authorList>
    </citation>
    <scope>NUCLEOTIDE SEQUENCE</scope>
    <source>
        <strain evidence="1">NZFS 3830</strain>
    </source>
</reference>
<dbReference type="EMBL" id="JAENGZ010001412">
    <property type="protein sequence ID" value="KAG6948241.1"/>
    <property type="molecule type" value="Genomic_DNA"/>
</dbReference>
<accession>A0A8T1TWH2</accession>
<gene>
    <name evidence="1" type="ORF">JG687_00015605</name>
</gene>
<organism evidence="1 2">
    <name type="scientific">Phytophthora cactorum</name>
    <dbReference type="NCBI Taxonomy" id="29920"/>
    <lineage>
        <taxon>Eukaryota</taxon>
        <taxon>Sar</taxon>
        <taxon>Stramenopiles</taxon>
        <taxon>Oomycota</taxon>
        <taxon>Peronosporomycetes</taxon>
        <taxon>Peronosporales</taxon>
        <taxon>Peronosporaceae</taxon>
        <taxon>Phytophthora</taxon>
    </lineage>
</organism>
<proteinExistence type="predicted"/>